<evidence type="ECO:0000259" key="3">
    <source>
        <dbReference type="PROSITE" id="PS50930"/>
    </source>
</evidence>
<dbReference type="SMART" id="SM00850">
    <property type="entry name" value="LytTR"/>
    <property type="match status" value="1"/>
</dbReference>
<feature type="transmembrane region" description="Helical" evidence="2">
    <location>
        <begin position="87"/>
        <end position="112"/>
    </location>
</feature>
<evidence type="ECO:0000256" key="1">
    <source>
        <dbReference type="ARBA" id="ARBA00023012"/>
    </source>
</evidence>
<feature type="transmembrane region" description="Helical" evidence="2">
    <location>
        <begin position="54"/>
        <end position="75"/>
    </location>
</feature>
<dbReference type="PANTHER" id="PTHR37299:SF1">
    <property type="entry name" value="STAGE 0 SPORULATION PROTEIN A HOMOLOG"/>
    <property type="match status" value="1"/>
</dbReference>
<dbReference type="EMBL" id="CP022356">
    <property type="protein sequence ID" value="ASK79344.1"/>
    <property type="molecule type" value="Genomic_DNA"/>
</dbReference>
<keyword evidence="1" id="KW-0902">Two-component regulatory system</keyword>
<dbReference type="InterPro" id="IPR007492">
    <property type="entry name" value="LytTR_DNA-bd_dom"/>
</dbReference>
<feature type="domain" description="HTH LytTR-type" evidence="3">
    <location>
        <begin position="176"/>
        <end position="276"/>
    </location>
</feature>
<dbReference type="Proteomes" id="UP000242175">
    <property type="component" value="Chromosome small"/>
</dbReference>
<dbReference type="KEGG" id="pmai:CF386_09790"/>
<dbReference type="AlphaFoldDB" id="A0A220VG26"/>
<dbReference type="PROSITE" id="PS50930">
    <property type="entry name" value="HTH_LYTTR"/>
    <property type="match status" value="1"/>
</dbReference>
<gene>
    <name evidence="4" type="ORF">CF386_09790</name>
</gene>
<evidence type="ECO:0000256" key="2">
    <source>
        <dbReference type="SAM" id="Phobius"/>
    </source>
</evidence>
<keyword evidence="2" id="KW-0812">Transmembrane</keyword>
<keyword evidence="2" id="KW-1133">Transmembrane helix</keyword>
<accession>A0A220VG26</accession>
<keyword evidence="2" id="KW-0472">Membrane</keyword>
<dbReference type="Pfam" id="PF04397">
    <property type="entry name" value="LytTR"/>
    <property type="match status" value="1"/>
</dbReference>
<keyword evidence="5" id="KW-1185">Reference proteome</keyword>
<evidence type="ECO:0000313" key="5">
    <source>
        <dbReference type="Proteomes" id="UP000242175"/>
    </source>
</evidence>
<sequence>MRLRKILKFINSNDILLIFMITIVHFGTIIFTFHNIIFQAWLSRGSTHTSHLDLWIDCLIYSFFTTLLISYFCFSKVHFLKIKHVKYVIYLIFIFLMLILINIINAVFRIILVFDGDWSKFLIILINLIKNYTFLNIYLVLSSWLFYSQIKLLLKNYLGETEIIPQLASDEKVYFIALKLGQEYVIEPESINYVIADGNYMNLHLDEGIFPIRITLEQLARKLNISSFYRINRSTIINARFIKKLDDKQENVLLKNNQVYPISKSRRKFLKENLNTINSINIDESRSI</sequence>
<dbReference type="Gene3D" id="2.40.50.1020">
    <property type="entry name" value="LytTr DNA-binding domain"/>
    <property type="match status" value="1"/>
</dbReference>
<proteinExistence type="predicted"/>
<protein>
    <recommendedName>
        <fullName evidence="3">HTH LytTR-type domain-containing protein</fullName>
    </recommendedName>
</protein>
<feature type="transmembrane region" description="Helical" evidence="2">
    <location>
        <begin position="124"/>
        <end position="147"/>
    </location>
</feature>
<dbReference type="InterPro" id="IPR046947">
    <property type="entry name" value="LytR-like"/>
</dbReference>
<dbReference type="GO" id="GO:0000156">
    <property type="term" value="F:phosphorelay response regulator activity"/>
    <property type="evidence" value="ECO:0007669"/>
    <property type="project" value="InterPro"/>
</dbReference>
<evidence type="ECO:0000313" key="4">
    <source>
        <dbReference type="EMBL" id="ASK79344.1"/>
    </source>
</evidence>
<feature type="transmembrane region" description="Helical" evidence="2">
    <location>
        <begin position="15"/>
        <end position="42"/>
    </location>
</feature>
<reference evidence="4 5" key="1">
    <citation type="journal article" date="2016" name="Int. J. Syst. Evol. Microbiol.">
        <title>Paraphotobacterium marinum gen. nov., sp. nov., a member of the family Vibrionaceae, isolated from surface seawater.</title>
        <authorList>
            <person name="Huang Z."/>
            <person name="Dong C."/>
            <person name="Shao Z."/>
        </authorList>
    </citation>
    <scope>NUCLEOTIDE SEQUENCE [LARGE SCALE GENOMIC DNA]</scope>
    <source>
        <strain evidence="4 5">NSCS20N07D</strain>
    </source>
</reference>
<organism evidence="4 5">
    <name type="scientific">Paraphotobacterium marinum</name>
    <dbReference type="NCBI Taxonomy" id="1755811"/>
    <lineage>
        <taxon>Bacteria</taxon>
        <taxon>Pseudomonadati</taxon>
        <taxon>Pseudomonadota</taxon>
        <taxon>Gammaproteobacteria</taxon>
        <taxon>Vibrionales</taxon>
        <taxon>Vibrionaceae</taxon>
        <taxon>Paraphotobacterium</taxon>
    </lineage>
</organism>
<dbReference type="GO" id="GO:0003677">
    <property type="term" value="F:DNA binding"/>
    <property type="evidence" value="ECO:0007669"/>
    <property type="project" value="InterPro"/>
</dbReference>
<name>A0A220VG26_9GAMM</name>
<dbReference type="PANTHER" id="PTHR37299">
    <property type="entry name" value="TRANSCRIPTIONAL REGULATOR-RELATED"/>
    <property type="match status" value="1"/>
</dbReference>